<proteinExistence type="predicted"/>
<comment type="subcellular location">
    <subcellularLocation>
        <location evidence="1">Membrane</location>
    </subcellularLocation>
</comment>
<dbReference type="Pfam" id="PF08478">
    <property type="entry name" value="POTRA_1"/>
    <property type="match status" value="1"/>
</dbReference>
<evidence type="ECO:0000256" key="9">
    <source>
        <dbReference type="SAM" id="Phobius"/>
    </source>
</evidence>
<organism evidence="11 12">
    <name type="scientific">Arachnia propionica</name>
    <dbReference type="NCBI Taxonomy" id="1750"/>
    <lineage>
        <taxon>Bacteria</taxon>
        <taxon>Bacillati</taxon>
        <taxon>Actinomycetota</taxon>
        <taxon>Actinomycetes</taxon>
        <taxon>Propionibacteriales</taxon>
        <taxon>Propionibacteriaceae</taxon>
        <taxon>Arachnia</taxon>
    </lineage>
</organism>
<keyword evidence="3" id="KW-0132">Cell division</keyword>
<accession>A0A3P1T6M1</accession>
<gene>
    <name evidence="11" type="ORF">EII34_08445</name>
</gene>
<dbReference type="Gene3D" id="3.10.20.310">
    <property type="entry name" value="membrane protein fhac"/>
    <property type="match status" value="1"/>
</dbReference>
<evidence type="ECO:0000256" key="3">
    <source>
        <dbReference type="ARBA" id="ARBA00022618"/>
    </source>
</evidence>
<feature type="region of interest" description="Disordered" evidence="8">
    <location>
        <begin position="1"/>
        <end position="39"/>
    </location>
</feature>
<dbReference type="PANTHER" id="PTHR37820">
    <property type="entry name" value="CELL DIVISION PROTEIN DIVIB"/>
    <property type="match status" value="1"/>
</dbReference>
<keyword evidence="7" id="KW-0131">Cell cycle</keyword>
<dbReference type="InterPro" id="IPR005548">
    <property type="entry name" value="Cell_div_FtsQ/DivIB_C"/>
</dbReference>
<keyword evidence="2" id="KW-1003">Cell membrane</keyword>
<evidence type="ECO:0000313" key="12">
    <source>
        <dbReference type="Proteomes" id="UP000280819"/>
    </source>
</evidence>
<sequence length="265" mass="28201">MRRCHHRRAVAGPVAGGTPGGAAQVSSTPGRLAPARRSRSRRQRLTRTIVLALAVLLLVLSGVATWLFGFSSVFATTQVVVSGTSLLSEDEVVGAARVELGRPLAVQDLQGIRSRVAESLPAVREVEVKRRFPHTVEILVTERELSYLWTDDGVLRWVDAEGVVYHEGGDVPAGTVAAQVQGEVDQRLLRDVATVVGAATPVLGERVTLVSAQAVDQIEIRLDDGDSVVWGSADQSDMKAQVLAVLLSVDATVYDVSAPGAPTTR</sequence>
<evidence type="ECO:0000256" key="1">
    <source>
        <dbReference type="ARBA" id="ARBA00004370"/>
    </source>
</evidence>
<dbReference type="InterPro" id="IPR034746">
    <property type="entry name" value="POTRA"/>
</dbReference>
<dbReference type="GO" id="GO:0005886">
    <property type="term" value="C:plasma membrane"/>
    <property type="evidence" value="ECO:0007669"/>
    <property type="project" value="TreeGrafter"/>
</dbReference>
<dbReference type="EMBL" id="RQZG01000008">
    <property type="protein sequence ID" value="RRD04948.1"/>
    <property type="molecule type" value="Genomic_DNA"/>
</dbReference>
<evidence type="ECO:0000256" key="5">
    <source>
        <dbReference type="ARBA" id="ARBA00022989"/>
    </source>
</evidence>
<keyword evidence="6 9" id="KW-0472">Membrane</keyword>
<protein>
    <submittedName>
        <fullName evidence="11">FtsQ-type POTRA domain-containing protein</fullName>
    </submittedName>
</protein>
<evidence type="ECO:0000256" key="2">
    <source>
        <dbReference type="ARBA" id="ARBA00022475"/>
    </source>
</evidence>
<feature type="domain" description="POTRA" evidence="10">
    <location>
        <begin position="74"/>
        <end position="143"/>
    </location>
</feature>
<evidence type="ECO:0000313" key="11">
    <source>
        <dbReference type="EMBL" id="RRD04948.1"/>
    </source>
</evidence>
<evidence type="ECO:0000256" key="8">
    <source>
        <dbReference type="SAM" id="MobiDB-lite"/>
    </source>
</evidence>
<evidence type="ECO:0000256" key="4">
    <source>
        <dbReference type="ARBA" id="ARBA00022692"/>
    </source>
</evidence>
<reference evidence="11 12" key="1">
    <citation type="submission" date="2018-11" db="EMBL/GenBank/DDBJ databases">
        <title>Genomes From Bacteria Associated with the Canine Oral Cavity: a Test Case for Automated Genome-Based Taxonomic Assignment.</title>
        <authorList>
            <person name="Coil D.A."/>
            <person name="Jospin G."/>
            <person name="Darling A.E."/>
            <person name="Wallis C."/>
            <person name="Davis I.J."/>
            <person name="Harris S."/>
            <person name="Eisen J.A."/>
            <person name="Holcombe L.J."/>
            <person name="O'Flynn C."/>
        </authorList>
    </citation>
    <scope>NUCLEOTIDE SEQUENCE [LARGE SCALE GENOMIC DNA]</scope>
    <source>
        <strain evidence="11 12">OH887_COT-365</strain>
    </source>
</reference>
<dbReference type="Pfam" id="PF03799">
    <property type="entry name" value="FtsQ_DivIB_C"/>
    <property type="match status" value="1"/>
</dbReference>
<comment type="caution">
    <text evidence="11">The sequence shown here is derived from an EMBL/GenBank/DDBJ whole genome shotgun (WGS) entry which is preliminary data.</text>
</comment>
<evidence type="ECO:0000259" key="10">
    <source>
        <dbReference type="PROSITE" id="PS51779"/>
    </source>
</evidence>
<dbReference type="PROSITE" id="PS51779">
    <property type="entry name" value="POTRA"/>
    <property type="match status" value="1"/>
</dbReference>
<evidence type="ECO:0000256" key="6">
    <source>
        <dbReference type="ARBA" id="ARBA00023136"/>
    </source>
</evidence>
<dbReference type="PANTHER" id="PTHR37820:SF1">
    <property type="entry name" value="CELL DIVISION PROTEIN FTSQ"/>
    <property type="match status" value="1"/>
</dbReference>
<dbReference type="InterPro" id="IPR013685">
    <property type="entry name" value="POTRA_FtsQ_type"/>
</dbReference>
<keyword evidence="5 9" id="KW-1133">Transmembrane helix</keyword>
<name>A0A3P1T6M1_9ACTN</name>
<dbReference type="InterPro" id="IPR050487">
    <property type="entry name" value="FtsQ_DivIB"/>
</dbReference>
<dbReference type="AlphaFoldDB" id="A0A3P1T6M1"/>
<dbReference type="Proteomes" id="UP000280819">
    <property type="component" value="Unassembled WGS sequence"/>
</dbReference>
<keyword evidence="4 9" id="KW-0812">Transmembrane</keyword>
<dbReference type="OrthoDB" id="9790760at2"/>
<feature type="transmembrane region" description="Helical" evidence="9">
    <location>
        <begin position="45"/>
        <end position="68"/>
    </location>
</feature>
<dbReference type="GO" id="GO:0051301">
    <property type="term" value="P:cell division"/>
    <property type="evidence" value="ECO:0007669"/>
    <property type="project" value="UniProtKB-KW"/>
</dbReference>
<evidence type="ECO:0000256" key="7">
    <source>
        <dbReference type="ARBA" id="ARBA00023306"/>
    </source>
</evidence>